<keyword evidence="3" id="KW-1015">Disulfide bond</keyword>
<keyword evidence="7" id="KW-1185">Reference proteome</keyword>
<organism evidence="6 7">
    <name type="scientific">Exaiptasia diaphana</name>
    <name type="common">Tropical sea anemone</name>
    <name type="synonym">Aiptasia pulchella</name>
    <dbReference type="NCBI Taxonomy" id="2652724"/>
    <lineage>
        <taxon>Eukaryota</taxon>
        <taxon>Metazoa</taxon>
        <taxon>Cnidaria</taxon>
        <taxon>Anthozoa</taxon>
        <taxon>Hexacorallia</taxon>
        <taxon>Actiniaria</taxon>
        <taxon>Aiptasiidae</taxon>
        <taxon>Exaiptasia</taxon>
    </lineage>
</organism>
<proteinExistence type="inferred from homology"/>
<name>A0A913Y049_EXADI</name>
<dbReference type="Proteomes" id="UP000887567">
    <property type="component" value="Unplaced"/>
</dbReference>
<evidence type="ECO:0000256" key="3">
    <source>
        <dbReference type="ARBA" id="ARBA00023157"/>
    </source>
</evidence>
<dbReference type="InterPro" id="IPR000742">
    <property type="entry name" value="EGF"/>
</dbReference>
<evidence type="ECO:0000313" key="6">
    <source>
        <dbReference type="EnsemblMetazoa" id="XP_020912006.2"/>
    </source>
</evidence>
<comment type="similarity">
    <text evidence="1">Belongs to the EGF domain peptide family.</text>
</comment>
<keyword evidence="2 4" id="KW-0732">Signal</keyword>
<dbReference type="OrthoDB" id="10266706at2759"/>
<evidence type="ECO:0000256" key="4">
    <source>
        <dbReference type="SAM" id="SignalP"/>
    </source>
</evidence>
<evidence type="ECO:0000256" key="1">
    <source>
        <dbReference type="ARBA" id="ARBA00006373"/>
    </source>
</evidence>
<dbReference type="EnsemblMetazoa" id="XM_021056347.2">
    <property type="protein sequence ID" value="XP_020912006.2"/>
    <property type="gene ID" value="LOC110249731"/>
</dbReference>
<dbReference type="PROSITE" id="PS00022">
    <property type="entry name" value="EGF_1"/>
    <property type="match status" value="1"/>
</dbReference>
<feature type="signal peptide" evidence="4">
    <location>
        <begin position="1"/>
        <end position="20"/>
    </location>
</feature>
<protein>
    <recommendedName>
        <fullName evidence="5">EMI domain-containing protein</fullName>
    </recommendedName>
</protein>
<reference evidence="6" key="1">
    <citation type="submission" date="2022-11" db="UniProtKB">
        <authorList>
            <consortium name="EnsemblMetazoa"/>
        </authorList>
    </citation>
    <scope>IDENTIFICATION</scope>
</reference>
<evidence type="ECO:0000313" key="7">
    <source>
        <dbReference type="Proteomes" id="UP000887567"/>
    </source>
</evidence>
<dbReference type="PROSITE" id="PS01186">
    <property type="entry name" value="EGF_2"/>
    <property type="match status" value="1"/>
</dbReference>
<dbReference type="RefSeq" id="XP_020912006.2">
    <property type="nucleotide sequence ID" value="XM_021056347.2"/>
</dbReference>
<sequence length="103" mass="11818">MKLPVIDYFLFLMLYERASASLNGPNVCTKQLRTAYAVNYRQATRQVYKMITVCCKGWKQVGDKCPQAICSQKCEKGTCDKPDFCKCNPGYYGKLCDRGHVWQ</sequence>
<dbReference type="InterPro" id="IPR011489">
    <property type="entry name" value="EMI_domain"/>
</dbReference>
<dbReference type="Pfam" id="PF07546">
    <property type="entry name" value="EMI"/>
    <property type="match status" value="1"/>
</dbReference>
<dbReference type="Gene3D" id="2.10.25.10">
    <property type="entry name" value="Laminin"/>
    <property type="match status" value="1"/>
</dbReference>
<evidence type="ECO:0000256" key="2">
    <source>
        <dbReference type="ARBA" id="ARBA00022729"/>
    </source>
</evidence>
<dbReference type="AlphaFoldDB" id="A0A913Y049"/>
<feature type="chain" id="PRO_5037598973" description="EMI domain-containing protein" evidence="4">
    <location>
        <begin position="21"/>
        <end position="103"/>
    </location>
</feature>
<feature type="domain" description="EMI" evidence="5">
    <location>
        <begin position="1"/>
        <end position="67"/>
    </location>
</feature>
<accession>A0A913Y049</accession>
<dbReference type="GeneID" id="110249731"/>
<evidence type="ECO:0000259" key="5">
    <source>
        <dbReference type="PROSITE" id="PS51041"/>
    </source>
</evidence>
<dbReference type="PROSITE" id="PS51041">
    <property type="entry name" value="EMI"/>
    <property type="match status" value="1"/>
</dbReference>
<dbReference type="KEGG" id="epa:110249731"/>